<keyword evidence="2" id="KW-0067">ATP-binding</keyword>
<sequence length="693" mass="79240">MVDIGTSPGGLASHKRFIVAIDFGTTFSSVSFLALLRDTGTQDELNSHMYRDEIQSIVNYPDEPRLGLLDKRKEVPTEIWYPKKAYLDQTLLGARNRPNDIIIIDDSDDDQTHGRNQDPDEDVDMETDGDVEDDENKDTFWGYEIQQQLRFPDTNRNQNRRMSRFKLLLDESDLIKKVRVDLEPHWKELKRKKIIKEKEDVIADYLKYLFSHAKNELVIGHDFSDACPVEFVLCVPPIWTPKASRIMQRNMERAISESGFGSVENDSVDNLFIVSEPEAAAAYVLASTNVVLPKETFVLIDAGGGTVDAITYTVDKSYPLRLKAEGVEAGGDLCGSSYLNEAFREHLRARLKGEDYLEVNGRTIESIIDSQEFTFENEMKRGVDVVASNIPTQIVYIQDLRANPHPEKRFLNNRLKMESADFKAIFLPLLKRVAVLMRVQLEGAKAKGINVKKVILIGGFAESPSLRSYLTKELAKMRNYKDDEMKLIVPKAAETAVSSGAVLRALNKKDGPERISRSSYGFLCTEEHEPDVYPAHRGVRPYSEPLDGRKYLKYTIFWLIKKTEEIPNQKEYPIQVFYIFDAEEDTRFECKEYLLVSDEKMESHYRRTHEKNKGATVVGVIETDMTFLKERNLIQPVEPEEGVRSRRHYKVEYELVMIVNDRNMRWEARYPAGGEVQGRGQISIAAAFVPGTM</sequence>
<dbReference type="AlphaFoldDB" id="A0A2J6Q7I1"/>
<feature type="region of interest" description="Disordered" evidence="3">
    <location>
        <begin position="102"/>
        <end position="136"/>
    </location>
</feature>
<proteinExistence type="predicted"/>
<evidence type="ECO:0000256" key="1">
    <source>
        <dbReference type="ARBA" id="ARBA00022741"/>
    </source>
</evidence>
<accession>A0A2J6Q7I1</accession>
<evidence type="ECO:0000256" key="2">
    <source>
        <dbReference type="ARBA" id="ARBA00022840"/>
    </source>
</evidence>
<evidence type="ECO:0000313" key="4">
    <source>
        <dbReference type="EMBL" id="PMD22237.1"/>
    </source>
</evidence>
<dbReference type="EMBL" id="KZ613478">
    <property type="protein sequence ID" value="PMD22237.1"/>
    <property type="molecule type" value="Genomic_DNA"/>
</dbReference>
<keyword evidence="5" id="KW-1185">Reference proteome</keyword>
<protein>
    <submittedName>
        <fullName evidence="4">Hsp70 family protein-like protein</fullName>
    </submittedName>
</protein>
<feature type="compositionally biased region" description="Acidic residues" evidence="3">
    <location>
        <begin position="119"/>
        <end position="136"/>
    </location>
</feature>
<dbReference type="GO" id="GO:0140662">
    <property type="term" value="F:ATP-dependent protein folding chaperone"/>
    <property type="evidence" value="ECO:0007669"/>
    <property type="project" value="InterPro"/>
</dbReference>
<dbReference type="InterPro" id="IPR043129">
    <property type="entry name" value="ATPase_NBD"/>
</dbReference>
<dbReference type="CDD" id="cd10170">
    <property type="entry name" value="ASKHA_NBD_HSP70"/>
    <property type="match status" value="1"/>
</dbReference>
<dbReference type="Proteomes" id="UP000235672">
    <property type="component" value="Unassembled WGS sequence"/>
</dbReference>
<dbReference type="OrthoDB" id="2963168at2759"/>
<keyword evidence="1" id="KW-0547">Nucleotide-binding</keyword>
<reference evidence="4 5" key="1">
    <citation type="submission" date="2016-05" db="EMBL/GenBank/DDBJ databases">
        <title>A degradative enzymes factory behind the ericoid mycorrhizal symbiosis.</title>
        <authorList>
            <consortium name="DOE Joint Genome Institute"/>
            <person name="Martino E."/>
            <person name="Morin E."/>
            <person name="Grelet G."/>
            <person name="Kuo A."/>
            <person name="Kohler A."/>
            <person name="Daghino S."/>
            <person name="Barry K."/>
            <person name="Choi C."/>
            <person name="Cichocki N."/>
            <person name="Clum A."/>
            <person name="Copeland A."/>
            <person name="Hainaut M."/>
            <person name="Haridas S."/>
            <person name="Labutti K."/>
            <person name="Lindquist E."/>
            <person name="Lipzen A."/>
            <person name="Khouja H.-R."/>
            <person name="Murat C."/>
            <person name="Ohm R."/>
            <person name="Olson A."/>
            <person name="Spatafora J."/>
            <person name="Veneault-Fourrey C."/>
            <person name="Henrissat B."/>
            <person name="Grigoriev I."/>
            <person name="Martin F."/>
            <person name="Perotto S."/>
        </authorList>
    </citation>
    <scope>NUCLEOTIDE SEQUENCE [LARGE SCALE GENOMIC DNA]</scope>
    <source>
        <strain evidence="4 5">UAMH 7357</strain>
    </source>
</reference>
<dbReference type="InterPro" id="IPR013126">
    <property type="entry name" value="Hsp_70_fam"/>
</dbReference>
<evidence type="ECO:0000256" key="3">
    <source>
        <dbReference type="SAM" id="MobiDB-lite"/>
    </source>
</evidence>
<organism evidence="4 5">
    <name type="scientific">Hyaloscypha hepaticicola</name>
    <dbReference type="NCBI Taxonomy" id="2082293"/>
    <lineage>
        <taxon>Eukaryota</taxon>
        <taxon>Fungi</taxon>
        <taxon>Dikarya</taxon>
        <taxon>Ascomycota</taxon>
        <taxon>Pezizomycotina</taxon>
        <taxon>Leotiomycetes</taxon>
        <taxon>Helotiales</taxon>
        <taxon>Hyaloscyphaceae</taxon>
        <taxon>Hyaloscypha</taxon>
    </lineage>
</organism>
<dbReference type="Pfam" id="PF00012">
    <property type="entry name" value="HSP70"/>
    <property type="match status" value="1"/>
</dbReference>
<name>A0A2J6Q7I1_9HELO</name>
<dbReference type="STRING" id="1745343.A0A2J6Q7I1"/>
<dbReference type="GO" id="GO:0005524">
    <property type="term" value="F:ATP binding"/>
    <property type="evidence" value="ECO:0007669"/>
    <property type="project" value="UniProtKB-KW"/>
</dbReference>
<dbReference type="PANTHER" id="PTHR42749">
    <property type="entry name" value="CELL SHAPE-DETERMINING PROTEIN MREB"/>
    <property type="match status" value="1"/>
</dbReference>
<evidence type="ECO:0000313" key="5">
    <source>
        <dbReference type="Proteomes" id="UP000235672"/>
    </source>
</evidence>
<dbReference type="Gene3D" id="3.90.640.10">
    <property type="entry name" value="Actin, Chain A, domain 4"/>
    <property type="match status" value="1"/>
</dbReference>
<dbReference type="SUPFAM" id="SSF53067">
    <property type="entry name" value="Actin-like ATPase domain"/>
    <property type="match status" value="2"/>
</dbReference>
<dbReference type="Gene3D" id="3.30.420.40">
    <property type="match status" value="2"/>
</dbReference>
<gene>
    <name evidence="4" type="ORF">NA56DRAFT_670371</name>
</gene>
<dbReference type="PANTHER" id="PTHR42749:SF8">
    <property type="entry name" value="HSP70 FAMILY PROTEIN (AFU_ORTHOLOGUE AFUA_3G13740)"/>
    <property type="match status" value="1"/>
</dbReference>